<sequence>MTKHKPGPWVIDEKGHEADPGKLSIVVGDGEYFICQVDGGMHQMANAKLIAASPLLLEDLIDAAAQLRAYETLHRAKGTSDSMAKAEVNANLAARFEQTIVKATS</sequence>
<protein>
    <submittedName>
        <fullName evidence="1">Uncharacterized protein</fullName>
    </submittedName>
</protein>
<dbReference type="Proteomes" id="UP000000556">
    <property type="component" value="Chromosome"/>
</dbReference>
<name>Q88MN7_PSEPK</name>
<organism evidence="1 2">
    <name type="scientific">Pseudomonas putida (strain ATCC 47054 / DSM 6125 / CFBP 8728 / NCIMB 11950 / KT2440)</name>
    <dbReference type="NCBI Taxonomy" id="160488"/>
    <lineage>
        <taxon>Bacteria</taxon>
        <taxon>Pseudomonadati</taxon>
        <taxon>Pseudomonadota</taxon>
        <taxon>Gammaproteobacteria</taxon>
        <taxon>Pseudomonadales</taxon>
        <taxon>Pseudomonadaceae</taxon>
        <taxon>Pseudomonas</taxon>
    </lineage>
</organism>
<dbReference type="RefSeq" id="WP_010952618.1">
    <property type="nucleotide sequence ID" value="NC_002947.4"/>
</dbReference>
<reference evidence="1 2" key="1">
    <citation type="journal article" date="2002" name="Environ. Microbiol.">
        <title>Complete genome sequence and comparative analysis of the metabolically versatile Pseudomonas putida KT2440.</title>
        <authorList>
            <person name="Nelson K.E."/>
            <person name="Weinel C."/>
            <person name="Paulsen I.T."/>
            <person name="Dodson R.J."/>
            <person name="Hilbert H."/>
            <person name="Martins dos Santos V.A."/>
            <person name="Fouts D.E."/>
            <person name="Gill S.R."/>
            <person name="Pop M."/>
            <person name="Holmes M."/>
            <person name="Brinkac L."/>
            <person name="Beanan M."/>
            <person name="DeBoy R.T."/>
            <person name="Daugherty S."/>
            <person name="Kolonay J."/>
            <person name="Madupu R."/>
            <person name="Nelson W."/>
            <person name="White O."/>
            <person name="Peterson J."/>
            <person name="Khouri H."/>
            <person name="Hance I."/>
            <person name="Chris Lee P."/>
            <person name="Holtzapple E."/>
            <person name="Scanlan D."/>
            <person name="Tran K."/>
            <person name="Moazzez A."/>
            <person name="Utterback T."/>
            <person name="Rizzo M."/>
            <person name="Lee K."/>
            <person name="Kosack D."/>
            <person name="Moestl D."/>
            <person name="Wedler H."/>
            <person name="Lauber J."/>
            <person name="Stjepandic D."/>
            <person name="Hoheisel J."/>
            <person name="Straetz M."/>
            <person name="Heim S."/>
            <person name="Kiewitz C."/>
            <person name="Eisen J.A."/>
            <person name="Timmis K.N."/>
            <person name="Dusterhoft A."/>
            <person name="Tummler B."/>
            <person name="Fraser C.M."/>
        </authorList>
    </citation>
    <scope>NUCLEOTIDE SEQUENCE [LARGE SCALE GENOMIC DNA]</scope>
    <source>
        <strain evidence="2">ATCC 47054 / DSM 6125 / CFBP 8728 / NCIMB 11950 / KT2440</strain>
    </source>
</reference>
<evidence type="ECO:0000313" key="1">
    <source>
        <dbReference type="EMBL" id="AAN67155.1"/>
    </source>
</evidence>
<gene>
    <name evidence="1" type="ordered locus">PP_1534</name>
</gene>
<keyword evidence="2" id="KW-1185">Reference proteome</keyword>
<dbReference type="STRING" id="160488.PP_1534"/>
<dbReference type="PATRIC" id="fig|160488.4.peg.1622"/>
<dbReference type="KEGG" id="ppu:PP_1534"/>
<dbReference type="PaxDb" id="160488-PP_1534"/>
<dbReference type="OrthoDB" id="7025180at2"/>
<evidence type="ECO:0000313" key="2">
    <source>
        <dbReference type="Proteomes" id="UP000000556"/>
    </source>
</evidence>
<proteinExistence type="predicted"/>
<accession>Q88MN7</accession>
<dbReference type="BioCyc" id="PPUT160488:G1G01-1625-MONOMER"/>
<reference evidence="1 2" key="2">
    <citation type="journal article" date="2016" name="Environ. Microbiol.">
        <title>The revisited genome of Pseudomonas putida KT2440 enlightens its value as a robust metabolic chassis.</title>
        <authorList>
            <person name="Belda E."/>
            <person name="van Heck R.G."/>
            <person name="Lopez-Sanchez M.J."/>
            <person name="Cruveiller S."/>
            <person name="Barbe V."/>
            <person name="Fraser C."/>
            <person name="Klenk H.P."/>
            <person name="Petersen J."/>
            <person name="Morgat A."/>
            <person name="Nikel P.I."/>
            <person name="Vallenet D."/>
            <person name="Rouy Z."/>
            <person name="Sekowska A."/>
            <person name="Martins Dos Santos V.A."/>
            <person name="de Lorenzo V."/>
            <person name="Danchin A."/>
            <person name="Medigue C."/>
        </authorList>
    </citation>
    <scope>NUCLEOTIDE SEQUENCE [LARGE SCALE GENOMIC DNA]</scope>
    <source>
        <strain evidence="2">ATCC 47054 / DSM 6125 / CFBP 8728 / NCIMB 11950 / KT2440</strain>
    </source>
</reference>
<dbReference type="HOGENOM" id="CLU_2234284_0_0_6"/>
<dbReference type="EMBL" id="AE015451">
    <property type="protein sequence ID" value="AAN67155.1"/>
    <property type="molecule type" value="Genomic_DNA"/>
</dbReference>
<dbReference type="AlphaFoldDB" id="Q88MN7"/>